<dbReference type="EMBL" id="JBHTCO010000017">
    <property type="protein sequence ID" value="MFC7394013.1"/>
    <property type="molecule type" value="Genomic_DNA"/>
</dbReference>
<gene>
    <name evidence="1" type="ORF">ACFQRG_13715</name>
</gene>
<dbReference type="RefSeq" id="WP_380966924.1">
    <property type="nucleotide sequence ID" value="NZ_JBHTCO010000017.1"/>
</dbReference>
<evidence type="ECO:0008006" key="3">
    <source>
        <dbReference type="Google" id="ProtNLM"/>
    </source>
</evidence>
<reference evidence="2" key="1">
    <citation type="journal article" date="2019" name="Int. J. Syst. Evol. Microbiol.">
        <title>The Global Catalogue of Microorganisms (GCM) 10K type strain sequencing project: providing services to taxonomists for standard genome sequencing and annotation.</title>
        <authorList>
            <consortium name="The Broad Institute Genomics Platform"/>
            <consortium name="The Broad Institute Genome Sequencing Center for Infectious Disease"/>
            <person name="Wu L."/>
            <person name="Ma J."/>
        </authorList>
    </citation>
    <scope>NUCLEOTIDE SEQUENCE [LARGE SCALE GENOMIC DNA]</scope>
    <source>
        <strain evidence="2">CGMCC 1.16305</strain>
    </source>
</reference>
<sequence length="106" mass="12813">MMDNKFRVTWERTALRNLGKFFNIDYEKVYFRTKLLLSHNPYELAEGVADYPGFEFNGYFWTLINNVIIVYRILKEKEQVLVEACYYANTEISHQIFWGINPEEER</sequence>
<organism evidence="1 2">
    <name type="scientific">Scopulibacillus cellulosilyticus</name>
    <dbReference type="NCBI Taxonomy" id="2665665"/>
    <lineage>
        <taxon>Bacteria</taxon>
        <taxon>Bacillati</taxon>
        <taxon>Bacillota</taxon>
        <taxon>Bacilli</taxon>
        <taxon>Bacillales</taxon>
        <taxon>Sporolactobacillaceae</taxon>
        <taxon>Scopulibacillus</taxon>
    </lineage>
</organism>
<accession>A0ABW2Q2Z8</accession>
<evidence type="ECO:0000313" key="1">
    <source>
        <dbReference type="EMBL" id="MFC7394013.1"/>
    </source>
</evidence>
<comment type="caution">
    <text evidence="1">The sequence shown here is derived from an EMBL/GenBank/DDBJ whole genome shotgun (WGS) entry which is preliminary data.</text>
</comment>
<name>A0ABW2Q2Z8_9BACL</name>
<evidence type="ECO:0000313" key="2">
    <source>
        <dbReference type="Proteomes" id="UP001596505"/>
    </source>
</evidence>
<proteinExistence type="predicted"/>
<keyword evidence="2" id="KW-1185">Reference proteome</keyword>
<protein>
    <recommendedName>
        <fullName evidence="3">Type II toxin-antitoxin system RelE/ParE family toxin</fullName>
    </recommendedName>
</protein>
<dbReference type="Proteomes" id="UP001596505">
    <property type="component" value="Unassembled WGS sequence"/>
</dbReference>